<evidence type="ECO:0000313" key="4">
    <source>
        <dbReference type="EMBL" id="KXZ54368.1"/>
    </source>
</evidence>
<sequence>MAGLRGREWDSSCRALRQLWEASGAVRPGLLVLATSRLMPSLQQAWWAKQDALPQPDVLLLGLGTAIAYRVPPQPEAGEADADAHGGRSRGSGGWRLDAEWAALMDASYDADAVRRAVDSVLQMYGHVRIAPQRAAAPGSAALELPAGRPAVSYGLAKQQSRHKVSLLVHRSLRERVVTDLTDALRATTAAHSTRPDGGTRQHGCGGHGGPVVVAGVRLVTMPRGPRGEWFSVDVIPAAAGKAAALCHVLRRFRIPPAAVVAAGDTDRDAELLAAAGAAVITTPRPPPTLRRLLEARAAAAEGLDPWASAASSAASGIGGYWAGGAGGVGERPVVQSSSFGPAGVLEGLQRLGLV</sequence>
<feature type="region of interest" description="Disordered" evidence="2">
    <location>
        <begin position="188"/>
        <end position="207"/>
    </location>
</feature>
<evidence type="ECO:0000313" key="5">
    <source>
        <dbReference type="Proteomes" id="UP000075714"/>
    </source>
</evidence>
<feature type="domain" description="Sucrose phosphatase-like" evidence="3">
    <location>
        <begin position="233"/>
        <end position="288"/>
    </location>
</feature>
<accession>A0A150GXF5</accession>
<dbReference type="InterPro" id="IPR023214">
    <property type="entry name" value="HAD_sf"/>
</dbReference>
<comment type="caution">
    <text evidence="4">The sequence shown here is derived from an EMBL/GenBank/DDBJ whole genome shotgun (WGS) entry which is preliminary data.</text>
</comment>
<dbReference type="SUPFAM" id="SSF56784">
    <property type="entry name" value="HAD-like"/>
    <property type="match status" value="1"/>
</dbReference>
<dbReference type="Pfam" id="PF05116">
    <property type="entry name" value="S6PP"/>
    <property type="match status" value="1"/>
</dbReference>
<proteinExistence type="predicted"/>
<dbReference type="PANTHER" id="PTHR46521:SF4">
    <property type="entry name" value="SUCROSE-PHOSPHATASE 2-RELATED"/>
    <property type="match status" value="1"/>
</dbReference>
<dbReference type="OrthoDB" id="552968at2759"/>
<dbReference type="STRING" id="33097.A0A150GXF5"/>
<reference evidence="5" key="1">
    <citation type="journal article" date="2016" name="Nat. Commun.">
        <title>The Gonium pectorale genome demonstrates co-option of cell cycle regulation during the evolution of multicellularity.</title>
        <authorList>
            <person name="Hanschen E.R."/>
            <person name="Marriage T.N."/>
            <person name="Ferris P.J."/>
            <person name="Hamaji T."/>
            <person name="Toyoda A."/>
            <person name="Fujiyama A."/>
            <person name="Neme R."/>
            <person name="Noguchi H."/>
            <person name="Minakuchi Y."/>
            <person name="Suzuki M."/>
            <person name="Kawai-Toyooka H."/>
            <person name="Smith D.R."/>
            <person name="Sparks H."/>
            <person name="Anderson J."/>
            <person name="Bakaric R."/>
            <person name="Luria V."/>
            <person name="Karger A."/>
            <person name="Kirschner M.W."/>
            <person name="Durand P.M."/>
            <person name="Michod R.E."/>
            <person name="Nozaki H."/>
            <person name="Olson B.J."/>
        </authorList>
    </citation>
    <scope>NUCLEOTIDE SEQUENCE [LARGE SCALE GENOMIC DNA]</scope>
    <source>
        <strain evidence="5">NIES-2863</strain>
    </source>
</reference>
<keyword evidence="1" id="KW-0378">Hydrolase</keyword>
<evidence type="ECO:0000256" key="1">
    <source>
        <dbReference type="ARBA" id="ARBA00022801"/>
    </source>
</evidence>
<dbReference type="InterPro" id="IPR051518">
    <property type="entry name" value="Sucrose_Phosphatase"/>
</dbReference>
<name>A0A150GXF5_GONPE</name>
<dbReference type="Gene3D" id="3.40.50.1000">
    <property type="entry name" value="HAD superfamily/HAD-like"/>
    <property type="match status" value="1"/>
</dbReference>
<dbReference type="AlphaFoldDB" id="A0A150GXF5"/>
<dbReference type="InterPro" id="IPR036412">
    <property type="entry name" value="HAD-like_sf"/>
</dbReference>
<dbReference type="Gene3D" id="3.90.1070.10">
    <property type="match status" value="1"/>
</dbReference>
<protein>
    <recommendedName>
        <fullName evidence="3">Sucrose phosphatase-like domain-containing protein</fullName>
    </recommendedName>
</protein>
<dbReference type="GO" id="GO:0016787">
    <property type="term" value="F:hydrolase activity"/>
    <property type="evidence" value="ECO:0007669"/>
    <property type="project" value="UniProtKB-KW"/>
</dbReference>
<keyword evidence="5" id="KW-1185">Reference proteome</keyword>
<dbReference type="PANTHER" id="PTHR46521">
    <property type="entry name" value="SUCROSE-PHOSPHATASE 2-RELATED"/>
    <property type="match status" value="1"/>
</dbReference>
<evidence type="ECO:0000256" key="2">
    <source>
        <dbReference type="SAM" id="MobiDB-lite"/>
    </source>
</evidence>
<organism evidence="4 5">
    <name type="scientific">Gonium pectorale</name>
    <name type="common">Green alga</name>
    <dbReference type="NCBI Taxonomy" id="33097"/>
    <lineage>
        <taxon>Eukaryota</taxon>
        <taxon>Viridiplantae</taxon>
        <taxon>Chlorophyta</taxon>
        <taxon>core chlorophytes</taxon>
        <taxon>Chlorophyceae</taxon>
        <taxon>CS clade</taxon>
        <taxon>Chlamydomonadales</taxon>
        <taxon>Volvocaceae</taxon>
        <taxon>Gonium</taxon>
    </lineage>
</organism>
<dbReference type="Proteomes" id="UP000075714">
    <property type="component" value="Unassembled WGS sequence"/>
</dbReference>
<dbReference type="InterPro" id="IPR006380">
    <property type="entry name" value="SPP-like_dom"/>
</dbReference>
<dbReference type="EMBL" id="LSYV01000006">
    <property type="protein sequence ID" value="KXZ54368.1"/>
    <property type="molecule type" value="Genomic_DNA"/>
</dbReference>
<gene>
    <name evidence="4" type="ORF">GPECTOR_5g448</name>
</gene>
<evidence type="ECO:0000259" key="3">
    <source>
        <dbReference type="Pfam" id="PF05116"/>
    </source>
</evidence>